<keyword evidence="3" id="KW-0479">Metal-binding</keyword>
<evidence type="ECO:0000256" key="5">
    <source>
        <dbReference type="SAM" id="Phobius"/>
    </source>
</evidence>
<dbReference type="GO" id="GO:0071500">
    <property type="term" value="P:cellular response to nitrosative stress"/>
    <property type="evidence" value="ECO:0007669"/>
    <property type="project" value="TreeGrafter"/>
</dbReference>
<evidence type="ECO:0000256" key="4">
    <source>
        <dbReference type="ARBA" id="ARBA00023004"/>
    </source>
</evidence>
<dbReference type="InterPro" id="IPR039261">
    <property type="entry name" value="FNR_nucleotide-bd"/>
</dbReference>
<dbReference type="Proteomes" id="UP000288429">
    <property type="component" value="Unassembled WGS sequence"/>
</dbReference>
<evidence type="ECO:0000313" key="8">
    <source>
        <dbReference type="Proteomes" id="UP000288429"/>
    </source>
</evidence>
<protein>
    <recommendedName>
        <fullName evidence="6">FAD-binding FR-type domain-containing protein</fullName>
    </recommendedName>
</protein>
<proteinExistence type="predicted"/>
<gene>
    <name evidence="7" type="ORF">CDV31_016921</name>
</gene>
<dbReference type="GO" id="GO:0008941">
    <property type="term" value="F:nitric oxide dioxygenase NAD(P)H activity"/>
    <property type="evidence" value="ECO:0007669"/>
    <property type="project" value="TreeGrafter"/>
</dbReference>
<dbReference type="EMBL" id="NIZV01000689">
    <property type="protein sequence ID" value="RSL82619.1"/>
    <property type="molecule type" value="Genomic_DNA"/>
</dbReference>
<dbReference type="AlphaFoldDB" id="A0A428RYI6"/>
<evidence type="ECO:0000256" key="1">
    <source>
        <dbReference type="ARBA" id="ARBA00022575"/>
    </source>
</evidence>
<dbReference type="InterPro" id="IPR017938">
    <property type="entry name" value="Riboflavin_synthase-like_b-brl"/>
</dbReference>
<keyword evidence="1" id="KW-0216">Detoxification</keyword>
<keyword evidence="8" id="KW-1185">Reference proteome</keyword>
<dbReference type="GO" id="GO:0009636">
    <property type="term" value="P:response to toxic substance"/>
    <property type="evidence" value="ECO:0007669"/>
    <property type="project" value="UniProtKB-KW"/>
</dbReference>
<evidence type="ECO:0000256" key="3">
    <source>
        <dbReference type="ARBA" id="ARBA00022723"/>
    </source>
</evidence>
<feature type="domain" description="FAD-binding FR-type" evidence="6">
    <location>
        <begin position="1"/>
        <end position="80"/>
    </location>
</feature>
<organism evidence="7 8">
    <name type="scientific">Fusarium ambrosium</name>
    <dbReference type="NCBI Taxonomy" id="131363"/>
    <lineage>
        <taxon>Eukaryota</taxon>
        <taxon>Fungi</taxon>
        <taxon>Dikarya</taxon>
        <taxon>Ascomycota</taxon>
        <taxon>Pezizomycotina</taxon>
        <taxon>Sordariomycetes</taxon>
        <taxon>Hypocreomycetidae</taxon>
        <taxon>Hypocreales</taxon>
        <taxon>Nectriaceae</taxon>
        <taxon>Fusarium</taxon>
        <taxon>Fusarium solani species complex</taxon>
    </lineage>
</organism>
<dbReference type="GO" id="GO:0046210">
    <property type="term" value="P:nitric oxide catabolic process"/>
    <property type="evidence" value="ECO:0007669"/>
    <property type="project" value="TreeGrafter"/>
</dbReference>
<dbReference type="SUPFAM" id="SSF63380">
    <property type="entry name" value="Riboflavin synthase domain-like"/>
    <property type="match status" value="1"/>
</dbReference>
<dbReference type="PANTHER" id="PTHR43396:SF3">
    <property type="entry name" value="FLAVOHEMOPROTEIN"/>
    <property type="match status" value="1"/>
</dbReference>
<dbReference type="PANTHER" id="PTHR43396">
    <property type="entry name" value="FLAVOHEMOPROTEIN"/>
    <property type="match status" value="1"/>
</dbReference>
<name>A0A428RYI6_9HYPO</name>
<keyword evidence="5" id="KW-0812">Transmembrane</keyword>
<dbReference type="PROSITE" id="PS51384">
    <property type="entry name" value="FAD_FR"/>
    <property type="match status" value="1"/>
</dbReference>
<dbReference type="Gene3D" id="3.40.50.80">
    <property type="entry name" value="Nucleotide-binding domain of ferredoxin-NADP reductase (FNR) module"/>
    <property type="match status" value="1"/>
</dbReference>
<dbReference type="InterPro" id="IPR017927">
    <property type="entry name" value="FAD-bd_FR_type"/>
</dbReference>
<dbReference type="GO" id="GO:0046872">
    <property type="term" value="F:metal ion binding"/>
    <property type="evidence" value="ECO:0007669"/>
    <property type="project" value="UniProtKB-KW"/>
</dbReference>
<dbReference type="Pfam" id="PF00175">
    <property type="entry name" value="NAD_binding_1"/>
    <property type="match status" value="1"/>
</dbReference>
<evidence type="ECO:0000259" key="6">
    <source>
        <dbReference type="PROSITE" id="PS51384"/>
    </source>
</evidence>
<accession>A0A428RYI6</accession>
<dbReference type="CDD" id="cd06184">
    <property type="entry name" value="flavohem_like_fad_nad_binding"/>
    <property type="match status" value="1"/>
</dbReference>
<dbReference type="InterPro" id="IPR001433">
    <property type="entry name" value="OxRdtase_FAD/NAD-bd"/>
</dbReference>
<evidence type="ECO:0000256" key="2">
    <source>
        <dbReference type="ARBA" id="ARBA00022617"/>
    </source>
</evidence>
<sequence>MPGQYVSVRVDLAAKGHHQSRQYALSDAPRQDRYRITIKRAGVKDHEFRNLGLVSNLLIDEKSSGDIVELTHPAGDFFLDTDNPSNVPIVLISAGIGLAPMISILNTVCQRSPNRPISWFHGSHHDIPFYEHVRNTERSHQNFRVNMFQTRPTGPGQVYTIHRGRLNLEKVRPADLWLYNRLAEYYVCGPEQFMLEVARYLQAQGVDSGHIKFELFCVGDKEFKVDPLDLIWTESRAFYKKT</sequence>
<dbReference type="GO" id="GO:0071949">
    <property type="term" value="F:FAD binding"/>
    <property type="evidence" value="ECO:0007669"/>
    <property type="project" value="TreeGrafter"/>
</dbReference>
<keyword evidence="5" id="KW-1133">Transmembrane helix</keyword>
<reference evidence="7 8" key="1">
    <citation type="submission" date="2017-06" db="EMBL/GenBank/DDBJ databases">
        <title>Cmopartive genomic analysis of Ambrosia Fusariam Clade fungi.</title>
        <authorList>
            <person name="Stajich J.E."/>
            <person name="Carrillo J."/>
            <person name="Kijimoto T."/>
            <person name="Eskalen A."/>
            <person name="O'Donnell K."/>
            <person name="Kasson M."/>
        </authorList>
    </citation>
    <scope>NUCLEOTIDE SEQUENCE [LARGE SCALE GENOMIC DNA]</scope>
    <source>
        <strain evidence="7 8">NRRL 20438</strain>
    </source>
</reference>
<evidence type="ECO:0000313" key="7">
    <source>
        <dbReference type="EMBL" id="RSL82619.1"/>
    </source>
</evidence>
<dbReference type="SUPFAM" id="SSF52343">
    <property type="entry name" value="Ferredoxin reductase-like, C-terminal NADP-linked domain"/>
    <property type="match status" value="1"/>
</dbReference>
<feature type="transmembrane region" description="Helical" evidence="5">
    <location>
        <begin position="87"/>
        <end position="109"/>
    </location>
</feature>
<keyword evidence="2" id="KW-0349">Heme</keyword>
<dbReference type="Gene3D" id="2.40.30.10">
    <property type="entry name" value="Translation factors"/>
    <property type="match status" value="1"/>
</dbReference>
<keyword evidence="5" id="KW-0472">Membrane</keyword>
<comment type="caution">
    <text evidence="7">The sequence shown here is derived from an EMBL/GenBank/DDBJ whole genome shotgun (WGS) entry which is preliminary data.</text>
</comment>
<keyword evidence="4" id="KW-0408">Iron</keyword>